<dbReference type="EMBL" id="JACOFV010000003">
    <property type="protein sequence ID" value="MBC3861532.1"/>
    <property type="molecule type" value="Genomic_DNA"/>
</dbReference>
<name>A0A923HBQ3_9BURK</name>
<accession>A0A923HBQ3</accession>
<keyword evidence="2" id="KW-1185">Reference proteome</keyword>
<reference evidence="1" key="1">
    <citation type="submission" date="2020-08" db="EMBL/GenBank/DDBJ databases">
        <title>Novel species isolated from subtropical streams in China.</title>
        <authorList>
            <person name="Lu H."/>
        </authorList>
    </citation>
    <scope>NUCLEOTIDE SEQUENCE</scope>
    <source>
        <strain evidence="1">KACC 12607</strain>
    </source>
</reference>
<evidence type="ECO:0000313" key="1">
    <source>
        <dbReference type="EMBL" id="MBC3861532.1"/>
    </source>
</evidence>
<comment type="caution">
    <text evidence="1">The sequence shown here is derived from an EMBL/GenBank/DDBJ whole genome shotgun (WGS) entry which is preliminary data.</text>
</comment>
<sequence>MKTQQFEQKIKHAKLAHKNNCLQTCYKNGILIRHVYPDQQQSPLSWWDDFGFIINDYRVSVAWSHPRQAFRDFIEAEAIDMVLKNDLEFAKRNANIEAIQKPIYKKLGRSRKKVKGFEYNVLPDDDYVVRLKKVKRDIEASTEFTVLPSFDIKWTNKSRIVFACIPMEIHHEDDVILLASVIKRLIKREVSLQDLFSGYRYTRCDWESENEHRGLNEFHVHRIR</sequence>
<proteinExistence type="predicted"/>
<dbReference type="Proteomes" id="UP000634011">
    <property type="component" value="Unassembled WGS sequence"/>
</dbReference>
<protein>
    <submittedName>
        <fullName evidence="1">Uncharacterized protein</fullName>
    </submittedName>
</protein>
<organism evidence="1 2">
    <name type="scientific">Undibacterium jejuense</name>
    <dbReference type="NCBI Taxonomy" id="1344949"/>
    <lineage>
        <taxon>Bacteria</taxon>
        <taxon>Pseudomonadati</taxon>
        <taxon>Pseudomonadota</taxon>
        <taxon>Betaproteobacteria</taxon>
        <taxon>Burkholderiales</taxon>
        <taxon>Oxalobacteraceae</taxon>
        <taxon>Undibacterium</taxon>
    </lineage>
</organism>
<evidence type="ECO:0000313" key="2">
    <source>
        <dbReference type="Proteomes" id="UP000634011"/>
    </source>
</evidence>
<dbReference type="AlphaFoldDB" id="A0A923HBQ3"/>
<dbReference type="RefSeq" id="WP_186911455.1">
    <property type="nucleotide sequence ID" value="NZ_JACOFV010000003.1"/>
</dbReference>
<gene>
    <name evidence="1" type="ORF">H8K32_05410</name>
</gene>